<feature type="non-terminal residue" evidence="2">
    <location>
        <position position="1"/>
    </location>
</feature>
<name>A0A023EK98_AEDAL</name>
<dbReference type="EMBL" id="GAPW01004041">
    <property type="protein sequence ID" value="JAC09557.1"/>
    <property type="molecule type" value="mRNA"/>
</dbReference>
<feature type="compositionally biased region" description="Acidic residues" evidence="1">
    <location>
        <begin position="218"/>
        <end position="227"/>
    </location>
</feature>
<sequence>EASAVESESSPQLDESPSDGTEAEPAPNETSTVLDSEGKNVDDEPAQSDEAAPIEDDDANKRLVEASAEVTAAPRESASDDSEASASPDRDEVSPAVAEDGKDEGKVEINDKVEDATDVVEDDSRQIEPETERRQQSPQSEEEDLPAEPQADNDEPMEDEENGNIPVPDAGNSADEDEAASAVEKCNEEDEKEVDSLSNHMRHKVNGVLTRRSVELDRETEEETETE</sequence>
<dbReference type="VEuPathDB" id="VectorBase:AALC636_020569"/>
<feature type="compositionally biased region" description="Acidic residues" evidence="1">
    <location>
        <begin position="140"/>
        <end position="162"/>
    </location>
</feature>
<evidence type="ECO:0000256" key="1">
    <source>
        <dbReference type="SAM" id="MobiDB-lite"/>
    </source>
</evidence>
<feature type="compositionally biased region" description="Polar residues" evidence="1">
    <location>
        <begin position="1"/>
        <end position="19"/>
    </location>
</feature>
<dbReference type="AlphaFoldDB" id="A0A023EK98"/>
<reference evidence="2" key="1">
    <citation type="journal article" date="2014" name="PLoS Negl. Trop. Dis.">
        <title>Identification and characterization of seminal fluid proteins in the Asian tiger mosquito, Aedes albopictus.</title>
        <authorList>
            <person name="Boes K.E."/>
            <person name="Ribeiro J.M."/>
            <person name="Wong A."/>
            <person name="Harrington L.C."/>
            <person name="Wolfner M.F."/>
            <person name="Sirot L.K."/>
        </authorList>
    </citation>
    <scope>NUCLEOTIDE SEQUENCE</scope>
    <source>
        <tissue evidence="2">Reproductive organs</tissue>
    </source>
</reference>
<feature type="compositionally biased region" description="Basic and acidic residues" evidence="1">
    <location>
        <begin position="122"/>
        <end position="135"/>
    </location>
</feature>
<keyword evidence="2" id="KW-0648">Protein biosynthesis</keyword>
<protein>
    <submittedName>
        <fullName evidence="2">Putative transcription initiation factor iif large subunit rap74</fullName>
    </submittedName>
</protein>
<accession>A0A023EK98</accession>
<feature type="compositionally biased region" description="Basic and acidic residues" evidence="1">
    <location>
        <begin position="88"/>
        <end position="115"/>
    </location>
</feature>
<feature type="compositionally biased region" description="Acidic residues" evidence="1">
    <location>
        <begin position="43"/>
        <end position="58"/>
    </location>
</feature>
<organism evidence="2">
    <name type="scientific">Aedes albopictus</name>
    <name type="common">Asian tiger mosquito</name>
    <name type="synonym">Stegomyia albopicta</name>
    <dbReference type="NCBI Taxonomy" id="7160"/>
    <lineage>
        <taxon>Eukaryota</taxon>
        <taxon>Metazoa</taxon>
        <taxon>Ecdysozoa</taxon>
        <taxon>Arthropoda</taxon>
        <taxon>Hexapoda</taxon>
        <taxon>Insecta</taxon>
        <taxon>Pterygota</taxon>
        <taxon>Neoptera</taxon>
        <taxon>Endopterygota</taxon>
        <taxon>Diptera</taxon>
        <taxon>Nematocera</taxon>
        <taxon>Culicoidea</taxon>
        <taxon>Culicidae</taxon>
        <taxon>Culicinae</taxon>
        <taxon>Aedini</taxon>
        <taxon>Aedes</taxon>
        <taxon>Stegomyia</taxon>
    </lineage>
</organism>
<keyword evidence="2" id="KW-0396">Initiation factor</keyword>
<evidence type="ECO:0000313" key="2">
    <source>
        <dbReference type="EMBL" id="JAC09557.1"/>
    </source>
</evidence>
<proteinExistence type="evidence at transcript level"/>
<dbReference type="VEuPathDB" id="VectorBase:AALF011607"/>
<feature type="region of interest" description="Disordered" evidence="1">
    <location>
        <begin position="1"/>
        <end position="227"/>
    </location>
</feature>
<feature type="non-terminal residue" evidence="2">
    <location>
        <position position="227"/>
    </location>
</feature>
<dbReference type="VEuPathDB" id="VectorBase:AALFPA_055018"/>
<dbReference type="GO" id="GO:0003743">
    <property type="term" value="F:translation initiation factor activity"/>
    <property type="evidence" value="ECO:0007669"/>
    <property type="project" value="UniProtKB-KW"/>
</dbReference>